<dbReference type="EMBL" id="SIHI01000022">
    <property type="protein sequence ID" value="TWT47882.1"/>
    <property type="molecule type" value="Genomic_DNA"/>
</dbReference>
<evidence type="ECO:0000313" key="1">
    <source>
        <dbReference type="EMBL" id="TWT47882.1"/>
    </source>
</evidence>
<accession>A0A5C5WDV4</accession>
<proteinExistence type="predicted"/>
<dbReference type="OrthoDB" id="289703at2"/>
<comment type="caution">
    <text evidence="1">The sequence shown here is derived from an EMBL/GenBank/DDBJ whole genome shotgun (WGS) entry which is preliminary data.</text>
</comment>
<evidence type="ECO:0000313" key="2">
    <source>
        <dbReference type="Proteomes" id="UP000317243"/>
    </source>
</evidence>
<sequence>MTYQQVKDVLQRISRCQQRLRLGLAPPSRWICDQRTELIYRTLEKEEHDLESAVTRFQLEDQGGVLNVWLQFAGDEEIETTLDSIIFQPGMSADEVVALKHEFDDALTCFLKQLAGAANTPRVEELFLRLAEYVDTRSASQAWRIREFQAGDKISR</sequence>
<dbReference type="Proteomes" id="UP000317243">
    <property type="component" value="Unassembled WGS sequence"/>
</dbReference>
<gene>
    <name evidence="1" type="ORF">KOR42_40800</name>
</gene>
<dbReference type="RefSeq" id="WP_146511476.1">
    <property type="nucleotide sequence ID" value="NZ_SIHI01000022.1"/>
</dbReference>
<name>A0A5C5WDV4_9PLAN</name>
<reference evidence="1 2" key="1">
    <citation type="submission" date="2019-02" db="EMBL/GenBank/DDBJ databases">
        <title>Deep-cultivation of Planctomycetes and their phenomic and genomic characterization uncovers novel biology.</title>
        <authorList>
            <person name="Wiegand S."/>
            <person name="Jogler M."/>
            <person name="Boedeker C."/>
            <person name="Pinto D."/>
            <person name="Vollmers J."/>
            <person name="Rivas-Marin E."/>
            <person name="Kohn T."/>
            <person name="Peeters S.H."/>
            <person name="Heuer A."/>
            <person name="Rast P."/>
            <person name="Oberbeckmann S."/>
            <person name="Bunk B."/>
            <person name="Jeske O."/>
            <person name="Meyerdierks A."/>
            <person name="Storesund J.E."/>
            <person name="Kallscheuer N."/>
            <person name="Luecker S."/>
            <person name="Lage O.M."/>
            <person name="Pohl T."/>
            <person name="Merkel B.J."/>
            <person name="Hornburger P."/>
            <person name="Mueller R.-W."/>
            <person name="Bruemmer F."/>
            <person name="Labrenz M."/>
            <person name="Spormann A.M."/>
            <person name="Op Den Camp H."/>
            <person name="Overmann J."/>
            <person name="Amann R."/>
            <person name="Jetten M.S.M."/>
            <person name="Mascher T."/>
            <person name="Medema M.H."/>
            <person name="Devos D.P."/>
            <person name="Kaster A.-K."/>
            <person name="Ovreas L."/>
            <person name="Rohde M."/>
            <person name="Galperin M.Y."/>
            <person name="Jogler C."/>
        </authorList>
    </citation>
    <scope>NUCLEOTIDE SEQUENCE [LARGE SCALE GENOMIC DNA]</scope>
    <source>
        <strain evidence="1 2">KOR42</strain>
    </source>
</reference>
<dbReference type="AlphaFoldDB" id="A0A5C5WDV4"/>
<protein>
    <submittedName>
        <fullName evidence="1">Uncharacterized protein</fullName>
    </submittedName>
</protein>
<keyword evidence="2" id="KW-1185">Reference proteome</keyword>
<organism evidence="1 2">
    <name type="scientific">Thalassoglobus neptunius</name>
    <dbReference type="NCBI Taxonomy" id="1938619"/>
    <lineage>
        <taxon>Bacteria</taxon>
        <taxon>Pseudomonadati</taxon>
        <taxon>Planctomycetota</taxon>
        <taxon>Planctomycetia</taxon>
        <taxon>Planctomycetales</taxon>
        <taxon>Planctomycetaceae</taxon>
        <taxon>Thalassoglobus</taxon>
    </lineage>
</organism>